<comment type="similarity">
    <text evidence="1 7 8">Belongs to the NAD-dependent glycerol-3-phosphate dehydrogenase family.</text>
</comment>
<organism evidence="12 13">
    <name type="scientific">Hohaiivirga grylli</name>
    <dbReference type="NCBI Taxonomy" id="3133970"/>
    <lineage>
        <taxon>Bacteria</taxon>
        <taxon>Pseudomonadati</taxon>
        <taxon>Pseudomonadota</taxon>
        <taxon>Alphaproteobacteria</taxon>
        <taxon>Hyphomicrobiales</taxon>
        <taxon>Methylobacteriaceae</taxon>
        <taxon>Hohaiivirga</taxon>
    </lineage>
</organism>
<dbReference type="SUPFAM" id="SSF51735">
    <property type="entry name" value="NAD(P)-binding Rossmann-fold domains"/>
    <property type="match status" value="1"/>
</dbReference>
<comment type="pathway">
    <text evidence="7">Membrane lipid metabolism; glycerophospholipid metabolism.</text>
</comment>
<dbReference type="PROSITE" id="PS00957">
    <property type="entry name" value="NAD_G3PDH"/>
    <property type="match status" value="1"/>
</dbReference>
<comment type="caution">
    <text evidence="7">Lacks conserved residue(s) required for the propagation of feature annotation.</text>
</comment>
<keyword evidence="6 7" id="KW-1208">Phospholipid metabolism</keyword>
<comment type="function">
    <text evidence="7">Catalyzes the reduction of the glycolytic intermediate dihydroxyacetone phosphate (DHAP) to sn-glycerol 3-phosphate (G3P), the key precursor for phospholipid synthesis.</text>
</comment>
<feature type="binding site" evidence="7">
    <location>
        <position position="35"/>
    </location>
    <ligand>
        <name>NADPH</name>
        <dbReference type="ChEBI" id="CHEBI:57783"/>
    </ligand>
</feature>
<feature type="binding site" evidence="7">
    <location>
        <position position="136"/>
    </location>
    <ligand>
        <name>sn-glycerol 3-phosphate</name>
        <dbReference type="ChEBI" id="CHEBI:57597"/>
    </ligand>
</feature>
<dbReference type="InterPro" id="IPR011128">
    <property type="entry name" value="G3P_DH_NAD-dep_N"/>
</dbReference>
<dbReference type="NCBIfam" id="NF000942">
    <property type="entry name" value="PRK00094.1-4"/>
    <property type="match status" value="1"/>
</dbReference>
<keyword evidence="7" id="KW-0521">NADP</keyword>
<evidence type="ECO:0000256" key="3">
    <source>
        <dbReference type="ARBA" id="ARBA00023002"/>
    </source>
</evidence>
<sequence>MTTRPRIGVVGAGAWGTALATVATQAGNHVVLWTRETDVVAEMATHGTNARYLPGVKLDKNIHPTSDLADLDNVEAILIVTPAQTIRAVVRMLAENLKKSVPLVLCAKGIERESGQFMHEVARGEWPEAPLAVLSGPSFADDVVRGLPTAVTLASEDEALAQKLALQLSSGSFRIYHSEDVRSVEIGGAAKNVFAIACGAVMGRGLGESAKAALMARSFAELMRFASAYGGRPQTLMGLSGFGDMVLTCSTAHSRNFAFGERLGKGASLEEASGGKLTEGVFTASVLVQMAQEKNIDMPIAQTIDAVLQSRLTLDEAVDVLMNRPLKREV</sequence>
<evidence type="ECO:0000256" key="6">
    <source>
        <dbReference type="ARBA" id="ARBA00023264"/>
    </source>
</evidence>
<dbReference type="PANTHER" id="PTHR11728:SF1">
    <property type="entry name" value="GLYCEROL-3-PHOSPHATE DEHYDROGENASE [NAD(+)] 2, CHLOROPLASTIC"/>
    <property type="match status" value="1"/>
</dbReference>
<dbReference type="EC" id="1.1.1.94" evidence="7"/>
<dbReference type="InterPro" id="IPR013328">
    <property type="entry name" value="6PGD_dom2"/>
</dbReference>
<dbReference type="NCBIfam" id="NF000940">
    <property type="entry name" value="PRK00094.1-2"/>
    <property type="match status" value="1"/>
</dbReference>
<keyword evidence="7 8" id="KW-0520">NAD</keyword>
<feature type="binding site" evidence="7">
    <location>
        <position position="15"/>
    </location>
    <ligand>
        <name>NADPH</name>
        <dbReference type="ChEBI" id="CHEBI:57783"/>
    </ligand>
</feature>
<feature type="domain" description="Glycerol-3-phosphate dehydrogenase NAD-dependent C-terminal" evidence="11">
    <location>
        <begin position="180"/>
        <end position="318"/>
    </location>
</feature>
<feature type="binding site" evidence="7">
    <location>
        <position position="255"/>
    </location>
    <ligand>
        <name>sn-glycerol 3-phosphate</name>
        <dbReference type="ChEBI" id="CHEBI:57597"/>
    </ligand>
</feature>
<dbReference type="PANTHER" id="PTHR11728">
    <property type="entry name" value="GLYCEROL-3-PHOSPHATE DEHYDROGENASE"/>
    <property type="match status" value="1"/>
</dbReference>
<name>A0ABV0BEX9_9HYPH</name>
<dbReference type="SUPFAM" id="SSF48179">
    <property type="entry name" value="6-phosphogluconate dehydrogenase C-terminal domain-like"/>
    <property type="match status" value="1"/>
</dbReference>
<dbReference type="InterPro" id="IPR006168">
    <property type="entry name" value="G3P_DH_NAD-dep"/>
</dbReference>
<feature type="binding site" evidence="7">
    <location>
        <position position="244"/>
    </location>
    <ligand>
        <name>sn-glycerol 3-phosphate</name>
        <dbReference type="ChEBI" id="CHEBI:57597"/>
    </ligand>
</feature>
<feature type="binding site" evidence="7">
    <location>
        <position position="254"/>
    </location>
    <ligand>
        <name>sn-glycerol 3-phosphate</name>
        <dbReference type="ChEBI" id="CHEBI:57597"/>
    </ligand>
</feature>
<feature type="binding site" evidence="7">
    <location>
        <position position="52"/>
    </location>
    <ligand>
        <name>NADPH</name>
        <dbReference type="ChEBI" id="CHEBI:57783"/>
    </ligand>
</feature>
<dbReference type="PIRSF" id="PIRSF000114">
    <property type="entry name" value="Glycerol-3-P_dh"/>
    <property type="match status" value="1"/>
</dbReference>
<comment type="caution">
    <text evidence="12">The sequence shown here is derived from an EMBL/GenBank/DDBJ whole genome shotgun (WGS) entry which is preliminary data.</text>
</comment>
<reference evidence="12 13" key="1">
    <citation type="submission" date="2024-04" db="EMBL/GenBank/DDBJ databases">
        <title>A novel species isolated from cricket.</title>
        <authorList>
            <person name="Wang H.-C."/>
        </authorList>
    </citation>
    <scope>NUCLEOTIDE SEQUENCE [LARGE SCALE GENOMIC DNA]</scope>
    <source>
        <strain evidence="12 13">WL0021</strain>
    </source>
</reference>
<feature type="binding site" evidence="7">
    <location>
        <position position="138"/>
    </location>
    <ligand>
        <name>sn-glycerol 3-phosphate</name>
        <dbReference type="ChEBI" id="CHEBI:57597"/>
    </ligand>
</feature>
<dbReference type="Proteomes" id="UP001418637">
    <property type="component" value="Unassembled WGS sequence"/>
</dbReference>
<dbReference type="HAMAP" id="MF_00394">
    <property type="entry name" value="NAD_Glyc3P_dehydrog"/>
    <property type="match status" value="1"/>
</dbReference>
<feature type="binding site" evidence="7">
    <location>
        <position position="108"/>
    </location>
    <ligand>
        <name>sn-glycerol 3-phosphate</name>
        <dbReference type="ChEBI" id="CHEBI:57597"/>
    </ligand>
</feature>
<dbReference type="RefSeq" id="WP_346335489.1">
    <property type="nucleotide sequence ID" value="NZ_JBBYXI010000001.1"/>
</dbReference>
<evidence type="ECO:0000259" key="11">
    <source>
        <dbReference type="Pfam" id="PF07479"/>
    </source>
</evidence>
<keyword evidence="5 7" id="KW-0594">Phospholipid biosynthesis</keyword>
<evidence type="ECO:0000313" key="13">
    <source>
        <dbReference type="Proteomes" id="UP001418637"/>
    </source>
</evidence>
<evidence type="ECO:0000256" key="1">
    <source>
        <dbReference type="ARBA" id="ARBA00011009"/>
    </source>
</evidence>
<evidence type="ECO:0000259" key="10">
    <source>
        <dbReference type="Pfam" id="PF01210"/>
    </source>
</evidence>
<comment type="catalytic activity">
    <reaction evidence="7">
        <text>sn-glycerol 3-phosphate + NAD(+) = dihydroxyacetone phosphate + NADH + H(+)</text>
        <dbReference type="Rhea" id="RHEA:11092"/>
        <dbReference type="ChEBI" id="CHEBI:15378"/>
        <dbReference type="ChEBI" id="CHEBI:57540"/>
        <dbReference type="ChEBI" id="CHEBI:57597"/>
        <dbReference type="ChEBI" id="CHEBI:57642"/>
        <dbReference type="ChEBI" id="CHEBI:57945"/>
        <dbReference type="EC" id="1.1.1.94"/>
    </reaction>
</comment>
<dbReference type="PRINTS" id="PR00077">
    <property type="entry name" value="GPDHDRGNASE"/>
</dbReference>
<feature type="binding site" evidence="7">
    <location>
        <position position="256"/>
    </location>
    <ligand>
        <name>sn-glycerol 3-phosphate</name>
        <dbReference type="ChEBI" id="CHEBI:57597"/>
    </ligand>
</feature>
<evidence type="ECO:0000256" key="8">
    <source>
        <dbReference type="RuleBase" id="RU000437"/>
    </source>
</evidence>
<feature type="binding site" evidence="7">
    <location>
        <position position="191"/>
    </location>
    <ligand>
        <name>sn-glycerol 3-phosphate</name>
        <dbReference type="ChEBI" id="CHEBI:57597"/>
    </ligand>
</feature>
<dbReference type="InterPro" id="IPR006109">
    <property type="entry name" value="G3P_DH_NAD-dep_C"/>
</dbReference>
<keyword evidence="3 7" id="KW-0560">Oxidoreductase</keyword>
<dbReference type="EMBL" id="JBBYXI010000001">
    <property type="protein sequence ID" value="MEN3929489.1"/>
    <property type="molecule type" value="Genomic_DNA"/>
</dbReference>
<protein>
    <recommendedName>
        <fullName evidence="7">Glycerol-3-phosphate dehydrogenase [NAD(P)+]</fullName>
        <ecNumber evidence="7">1.1.1.94</ecNumber>
    </recommendedName>
    <alternativeName>
        <fullName evidence="7">NAD(P)(+)-dependent glycerol-3-phosphate dehydrogenase</fullName>
    </alternativeName>
    <alternativeName>
        <fullName evidence="7">NAD(P)H-dependent dihydroxyacetone-phosphate reductase</fullName>
    </alternativeName>
</protein>
<dbReference type="Pfam" id="PF01210">
    <property type="entry name" value="NAD_Gly3P_dh_N"/>
    <property type="match status" value="1"/>
</dbReference>
<dbReference type="Gene3D" id="3.40.50.720">
    <property type="entry name" value="NAD(P)-binding Rossmann-like Domain"/>
    <property type="match status" value="1"/>
</dbReference>
<feature type="binding site" evidence="7">
    <location>
        <position position="279"/>
    </location>
    <ligand>
        <name>NADPH</name>
        <dbReference type="ChEBI" id="CHEBI:57783"/>
    </ligand>
</feature>
<comment type="subcellular location">
    <subcellularLocation>
        <location evidence="7">Cytoplasm</location>
    </subcellularLocation>
</comment>
<feature type="active site" description="Proton acceptor" evidence="7">
    <location>
        <position position="191"/>
    </location>
</feature>
<evidence type="ECO:0000256" key="9">
    <source>
        <dbReference type="RuleBase" id="RU000439"/>
    </source>
</evidence>
<keyword evidence="13" id="KW-1185">Reference proteome</keyword>
<comment type="catalytic activity">
    <reaction evidence="7 9">
        <text>sn-glycerol 3-phosphate + NADP(+) = dihydroxyacetone phosphate + NADPH + H(+)</text>
        <dbReference type="Rhea" id="RHEA:11096"/>
        <dbReference type="ChEBI" id="CHEBI:15378"/>
        <dbReference type="ChEBI" id="CHEBI:57597"/>
        <dbReference type="ChEBI" id="CHEBI:57642"/>
        <dbReference type="ChEBI" id="CHEBI:57783"/>
        <dbReference type="ChEBI" id="CHEBI:58349"/>
        <dbReference type="EC" id="1.1.1.94"/>
    </reaction>
</comment>
<proteinExistence type="inferred from homology"/>
<evidence type="ECO:0000313" key="12">
    <source>
        <dbReference type="EMBL" id="MEN3929489.1"/>
    </source>
</evidence>
<dbReference type="GO" id="GO:0047952">
    <property type="term" value="F:glycerol-3-phosphate dehydrogenase [NAD(P)+] activity"/>
    <property type="evidence" value="ECO:0007669"/>
    <property type="project" value="UniProtKB-EC"/>
</dbReference>
<keyword evidence="2 7" id="KW-0444">Lipid biosynthesis</keyword>
<feature type="binding site" evidence="7">
    <location>
        <position position="140"/>
    </location>
    <ligand>
        <name>NADPH</name>
        <dbReference type="ChEBI" id="CHEBI:57783"/>
    </ligand>
</feature>
<accession>A0ABV0BEX9</accession>
<gene>
    <name evidence="7" type="primary">gpsA</name>
    <name evidence="12" type="ORF">WJT86_00265</name>
</gene>
<feature type="binding site" evidence="7">
    <location>
        <position position="277"/>
    </location>
    <ligand>
        <name>NADPH</name>
        <dbReference type="ChEBI" id="CHEBI:57783"/>
    </ligand>
</feature>
<evidence type="ECO:0000256" key="5">
    <source>
        <dbReference type="ARBA" id="ARBA00023209"/>
    </source>
</evidence>
<evidence type="ECO:0000256" key="7">
    <source>
        <dbReference type="HAMAP-Rule" id="MF_00394"/>
    </source>
</evidence>
<keyword evidence="7" id="KW-0547">Nucleotide-binding</keyword>
<feature type="domain" description="Glycerol-3-phosphate dehydrogenase NAD-dependent N-terminal" evidence="10">
    <location>
        <begin position="7"/>
        <end position="160"/>
    </location>
</feature>
<feature type="binding site" evidence="7">
    <location>
        <position position="255"/>
    </location>
    <ligand>
        <name>NADPH</name>
        <dbReference type="ChEBI" id="CHEBI:57783"/>
    </ligand>
</feature>
<keyword evidence="7" id="KW-0963">Cytoplasm</keyword>
<dbReference type="InterPro" id="IPR036291">
    <property type="entry name" value="NAD(P)-bd_dom_sf"/>
</dbReference>
<keyword evidence="4 7" id="KW-0443">Lipid metabolism</keyword>
<evidence type="ECO:0000256" key="2">
    <source>
        <dbReference type="ARBA" id="ARBA00022516"/>
    </source>
</evidence>
<dbReference type="Gene3D" id="1.10.1040.10">
    <property type="entry name" value="N-(1-d-carboxylethyl)-l-norvaline Dehydrogenase, domain 2"/>
    <property type="match status" value="1"/>
</dbReference>
<dbReference type="InterPro" id="IPR008927">
    <property type="entry name" value="6-PGluconate_DH-like_C_sf"/>
</dbReference>
<dbReference type="Pfam" id="PF07479">
    <property type="entry name" value="NAD_Gly3P_dh_C"/>
    <property type="match status" value="1"/>
</dbReference>
<evidence type="ECO:0000256" key="4">
    <source>
        <dbReference type="ARBA" id="ARBA00023098"/>
    </source>
</evidence>
<feature type="binding site" evidence="7">
    <location>
        <position position="108"/>
    </location>
    <ligand>
        <name>NADPH</name>
        <dbReference type="ChEBI" id="CHEBI:57783"/>
    </ligand>
</feature>